<dbReference type="InterPro" id="IPR006626">
    <property type="entry name" value="PbH1"/>
</dbReference>
<evidence type="ECO:0000313" key="3">
    <source>
        <dbReference type="EMBL" id="KAK3240191.1"/>
    </source>
</evidence>
<evidence type="ECO:0000256" key="1">
    <source>
        <dbReference type="SAM" id="SignalP"/>
    </source>
</evidence>
<feature type="domain" description="EF-hand" evidence="2">
    <location>
        <begin position="28"/>
        <end position="54"/>
    </location>
</feature>
<evidence type="ECO:0000313" key="4">
    <source>
        <dbReference type="Proteomes" id="UP001190700"/>
    </source>
</evidence>
<dbReference type="SMART" id="SM00710">
    <property type="entry name" value="PbH1"/>
    <property type="match status" value="12"/>
</dbReference>
<dbReference type="GO" id="GO:0005509">
    <property type="term" value="F:calcium ion binding"/>
    <property type="evidence" value="ECO:0007669"/>
    <property type="project" value="InterPro"/>
</dbReference>
<comment type="caution">
    <text evidence="3">The sequence shown here is derived from an EMBL/GenBank/DDBJ whole genome shotgun (WGS) entry which is preliminary data.</text>
</comment>
<feature type="non-terminal residue" evidence="3">
    <location>
        <position position="1312"/>
    </location>
</feature>
<name>A0AAE0BP38_9CHLO</name>
<accession>A0AAE0BP38</accession>
<feature type="chain" id="PRO_5042160786" description="EF-hand domain-containing protein" evidence="1">
    <location>
        <begin position="18"/>
        <end position="1312"/>
    </location>
</feature>
<proteinExistence type="predicted"/>
<dbReference type="PANTHER" id="PTHR11319:SF35">
    <property type="entry name" value="OUTER MEMBRANE PROTEIN PMPC-RELATED"/>
    <property type="match status" value="1"/>
</dbReference>
<dbReference type="InterPro" id="IPR002048">
    <property type="entry name" value="EF_hand_dom"/>
</dbReference>
<protein>
    <recommendedName>
        <fullName evidence="2">EF-hand domain-containing protein</fullName>
    </recommendedName>
</protein>
<dbReference type="PROSITE" id="PS50222">
    <property type="entry name" value="EF_HAND_2"/>
    <property type="match status" value="1"/>
</dbReference>
<keyword evidence="1" id="KW-0732">Signal</keyword>
<reference evidence="3 4" key="1">
    <citation type="journal article" date="2015" name="Genome Biol. Evol.">
        <title>Comparative Genomics of a Bacterivorous Green Alga Reveals Evolutionary Causalities and Consequences of Phago-Mixotrophic Mode of Nutrition.</title>
        <authorList>
            <person name="Burns J.A."/>
            <person name="Paasch A."/>
            <person name="Narechania A."/>
            <person name="Kim E."/>
        </authorList>
    </citation>
    <scope>NUCLEOTIDE SEQUENCE [LARGE SCALE GENOMIC DNA]</scope>
    <source>
        <strain evidence="3 4">PLY_AMNH</strain>
    </source>
</reference>
<sequence length="1312" mass="135429">MVYLTLLLLSQVSLVMSNIRDFDLLPSFAEADVDKNGCLDNAEYDYLLHLIYRRASPSSDSFERFQQSKQVTMLSAPKQSGSQTAVTWTVASITNRTLMEVKRVPPPSRPRTPGNTLAIPATSAQRKVHRNTSRVATYFPNRESGLRQKLQPTYNVSLSDGNGRRALASEDSTTNIYSIALIGEMVTGTRRRKLHVCTDLEPQLRGFVVYKRHGQFGGQLRDDVVIDDASEAFTQLVTALQNTSVTVIRLRANVTLNASLPEIYHEVAIYGECGDEEEHSKRCRVSGEGAHRIFSLGAGAALHLEALELRRGFTSGNGSALHVIHANASLVDCTVADNSASGYGGAVHGENARVVCIGCNILRNTAFSGAAMSAHNGSIVVLEAGTIVEANSGDSCTVLVNLSSTLRIADQCQVLQNEATNGHGGGACITVNSRMEVTSSAFLMNSAELAGGGIRVADNCTLVVDDGSQICANYAAKQGGGIHLEDGNSRLVLKSGSNISENGSGQNGGGVSACGVVTLQNSTMNANYAVQESGGTKGGGGGGGGGGALFLRDDCGVAEATLESMEVRWNTASGGGGAVYADKESSVVITNAFLGDNTASTDGGAVYASSKTSVVLINAFLVDNGAEQCGGAIFSNGKVQVTAESHLNSNTAGVSGGGVFGDEKSSIVVSETTIDDNEAAVSGGAVYFAGAAAQFADSSLEGNRVGTDCGAGISFAGMTDSSSMEIERTAILSNYAIGDGAGLCIDGIQHAAYLEVVLTDSRIEENVAESDGGGIWAQKAVIVSRNSKFANNIGGGLLIRWFSQLVLHSSAVTGHTAEAGAGISAVEATVRIQASLITGNLARKVGGGIELYACSVIIDEGSEVVRNTASRLGGGIALSRGFSDQLGDGLTYLLVHNATVASNAATLYSGGGISGMEHCTVELLGANISFNTAGYTGGGLDSVNSTVYVTGRSVITNNTAASGGGISAQGGKSVLEVADSLLLGNAVESIGGAIACQDDGEVLLGRRQDEAQRTWSLPNHATLEYENVTVRFTDYGGWTNPEAASCEGHSGCIQGNTAVYGAALHFSSCRRVTLNDTLMMSNGMRDDAESGTGGSVSVVGLTAGSDAVLESCRLELNIGSGVAVEEGSNVSLTSCEVVDHAAKLGAGLRVDLSSGAVVSNCSFVRCVAEQGGAMHASGSLSVSNQSRFEGNVAQTGGGSMFVDLRGQPIGISQCRFVNNTALGDSSIGDGGGVMMLITSTEEGLDTDLVNFEGLAYEDNSAHFGGAVGFWLPHDLPAAPYPPPCIDCEVVNGSNVAPYGASDGWATMALYLQ</sequence>
<dbReference type="PROSITE" id="PS00018">
    <property type="entry name" value="EF_HAND_1"/>
    <property type="match status" value="1"/>
</dbReference>
<dbReference type="EMBL" id="LGRX02033717">
    <property type="protein sequence ID" value="KAK3240191.1"/>
    <property type="molecule type" value="Genomic_DNA"/>
</dbReference>
<dbReference type="Proteomes" id="UP001190700">
    <property type="component" value="Unassembled WGS sequence"/>
</dbReference>
<organism evidence="3 4">
    <name type="scientific">Cymbomonas tetramitiformis</name>
    <dbReference type="NCBI Taxonomy" id="36881"/>
    <lineage>
        <taxon>Eukaryota</taxon>
        <taxon>Viridiplantae</taxon>
        <taxon>Chlorophyta</taxon>
        <taxon>Pyramimonadophyceae</taxon>
        <taxon>Pyramimonadales</taxon>
        <taxon>Pyramimonadaceae</taxon>
        <taxon>Cymbomonas</taxon>
    </lineage>
</organism>
<feature type="signal peptide" evidence="1">
    <location>
        <begin position="1"/>
        <end position="17"/>
    </location>
</feature>
<gene>
    <name evidence="3" type="ORF">CYMTET_49952</name>
</gene>
<evidence type="ECO:0000259" key="2">
    <source>
        <dbReference type="PROSITE" id="PS50222"/>
    </source>
</evidence>
<keyword evidence="4" id="KW-1185">Reference proteome</keyword>
<dbReference type="InterPro" id="IPR011050">
    <property type="entry name" value="Pectin_lyase_fold/virulence"/>
</dbReference>
<dbReference type="InterPro" id="IPR018247">
    <property type="entry name" value="EF_Hand_1_Ca_BS"/>
</dbReference>
<dbReference type="PANTHER" id="PTHR11319">
    <property type="entry name" value="G PROTEIN-COUPLED RECEPTOR-RELATED"/>
    <property type="match status" value="1"/>
</dbReference>
<dbReference type="SUPFAM" id="SSF51126">
    <property type="entry name" value="Pectin lyase-like"/>
    <property type="match status" value="4"/>
</dbReference>